<comment type="caution">
    <text evidence="2">The sequence shown here is derived from an EMBL/GenBank/DDBJ whole genome shotgun (WGS) entry which is preliminary data.</text>
</comment>
<evidence type="ECO:0000313" key="2">
    <source>
        <dbReference type="EMBL" id="MCC0179843.1"/>
    </source>
</evidence>
<gene>
    <name evidence="2" type="ORF">I4641_23170</name>
</gene>
<name>A0A964BXL9_9CYAN</name>
<reference evidence="2" key="1">
    <citation type="journal article" date="2021" name="Antonie Van Leeuwenhoek">
        <title>Draft genome and description of Waterburya agarophytonicola gen. nov. sp. nov. (Pleurocapsales, Cyanobacteria): a seaweed symbiont.</title>
        <authorList>
            <person name="Bonthond G."/>
            <person name="Shalygin S."/>
            <person name="Bayer T."/>
            <person name="Weinberger F."/>
        </authorList>
    </citation>
    <scope>NUCLEOTIDE SEQUENCE</scope>
    <source>
        <strain evidence="2">KI4</strain>
    </source>
</reference>
<sequence length="101" mass="11750">MLGSFPNPYPDELLYSVVARYHIRSGNKSFRQTHEELFETVDLQSDKIVLPNNLNFLTSQLPQGSQLTVESLIKKNTLYPFFRSFLTPIEPIWDLLGKRLH</sequence>
<dbReference type="AlphaFoldDB" id="A0A964BXL9"/>
<organism evidence="2 3">
    <name type="scientific">Waterburya agarophytonicola KI4</name>
    <dbReference type="NCBI Taxonomy" id="2874699"/>
    <lineage>
        <taxon>Bacteria</taxon>
        <taxon>Bacillati</taxon>
        <taxon>Cyanobacteriota</taxon>
        <taxon>Cyanophyceae</taxon>
        <taxon>Pleurocapsales</taxon>
        <taxon>Hyellaceae</taxon>
        <taxon>Waterburya</taxon>
        <taxon>Waterburya agarophytonicola</taxon>
    </lineage>
</organism>
<dbReference type="EMBL" id="JADWDC010000123">
    <property type="protein sequence ID" value="MCC0179843.1"/>
    <property type="molecule type" value="Genomic_DNA"/>
</dbReference>
<dbReference type="RefSeq" id="WP_229642940.1">
    <property type="nucleotide sequence ID" value="NZ_JADWDC010000123.1"/>
</dbReference>
<evidence type="ECO:0000313" key="3">
    <source>
        <dbReference type="Proteomes" id="UP000729733"/>
    </source>
</evidence>
<feature type="domain" description="TniQ" evidence="1">
    <location>
        <begin position="5"/>
        <end position="83"/>
    </location>
</feature>
<accession>A0A964BXL9</accession>
<keyword evidence="3" id="KW-1185">Reference proteome</keyword>
<protein>
    <submittedName>
        <fullName evidence="2">TniQ family protein</fullName>
    </submittedName>
</protein>
<evidence type="ECO:0000259" key="1">
    <source>
        <dbReference type="Pfam" id="PF06527"/>
    </source>
</evidence>
<dbReference type="Proteomes" id="UP000729733">
    <property type="component" value="Unassembled WGS sequence"/>
</dbReference>
<dbReference type="InterPro" id="IPR009492">
    <property type="entry name" value="TniQ"/>
</dbReference>
<dbReference type="Pfam" id="PF06527">
    <property type="entry name" value="TniQ"/>
    <property type="match status" value="1"/>
</dbReference>
<proteinExistence type="predicted"/>